<evidence type="ECO:0000259" key="6">
    <source>
        <dbReference type="PROSITE" id="PS50405"/>
    </source>
</evidence>
<organism evidence="7 8">
    <name type="scientific">Cryptolaemus montrouzieri</name>
    <dbReference type="NCBI Taxonomy" id="559131"/>
    <lineage>
        <taxon>Eukaryota</taxon>
        <taxon>Metazoa</taxon>
        <taxon>Ecdysozoa</taxon>
        <taxon>Arthropoda</taxon>
        <taxon>Hexapoda</taxon>
        <taxon>Insecta</taxon>
        <taxon>Pterygota</taxon>
        <taxon>Neoptera</taxon>
        <taxon>Endopterygota</taxon>
        <taxon>Coleoptera</taxon>
        <taxon>Polyphaga</taxon>
        <taxon>Cucujiformia</taxon>
        <taxon>Coccinelloidea</taxon>
        <taxon>Coccinellidae</taxon>
        <taxon>Scymninae</taxon>
        <taxon>Scymnini</taxon>
        <taxon>Cryptolaemus</taxon>
    </lineage>
</organism>
<dbReference type="InterPro" id="IPR040079">
    <property type="entry name" value="Glutathione_S-Trfase"/>
</dbReference>
<dbReference type="GO" id="GO:0005737">
    <property type="term" value="C:cytoplasm"/>
    <property type="evidence" value="ECO:0007669"/>
    <property type="project" value="UniProtKB-SubCell"/>
</dbReference>
<dbReference type="Pfam" id="PF00043">
    <property type="entry name" value="GST_C"/>
    <property type="match status" value="1"/>
</dbReference>
<evidence type="ECO:0000256" key="3">
    <source>
        <dbReference type="ARBA" id="ARBA00022679"/>
    </source>
</evidence>
<evidence type="ECO:0000256" key="1">
    <source>
        <dbReference type="ARBA" id="ARBA00004496"/>
    </source>
</evidence>
<dbReference type="InterPro" id="IPR004046">
    <property type="entry name" value="GST_C"/>
</dbReference>
<dbReference type="GO" id="GO:0016740">
    <property type="term" value="F:transferase activity"/>
    <property type="evidence" value="ECO:0007669"/>
    <property type="project" value="UniProtKB-KW"/>
</dbReference>
<dbReference type="PANTHER" id="PTHR43917:SF8">
    <property type="entry name" value="GH16740P-RELATED"/>
    <property type="match status" value="1"/>
</dbReference>
<dbReference type="EMBL" id="JABFTP020000062">
    <property type="protein sequence ID" value="KAL3273242.1"/>
    <property type="molecule type" value="Genomic_DNA"/>
</dbReference>
<dbReference type="PANTHER" id="PTHR43917">
    <property type="match status" value="1"/>
</dbReference>
<accession>A0ABD2N3U8</accession>
<keyword evidence="8" id="KW-1185">Reference proteome</keyword>
<dbReference type="Gene3D" id="1.20.1050.10">
    <property type="match status" value="1"/>
</dbReference>
<keyword evidence="2" id="KW-0963">Cytoplasm</keyword>
<protein>
    <submittedName>
        <fullName evidence="7">Uncharacterized protein</fullName>
    </submittedName>
</protein>
<dbReference type="SFLD" id="SFLDS00019">
    <property type="entry name" value="Glutathione_Transferase_(cytos"/>
    <property type="match status" value="1"/>
</dbReference>
<sequence length="194" mass="23067">MPCCFEEREHLTDEFKVKYNRFQRVPFIHDNDFILSESVAILRYISRQYGLGEEWYPRGSKEQALIDEYLEWHHLNTRLHLTIKQYAWIDPTTGEKPDLNQLETWKKSVHTTMDKIEELWLKNHKYICGDTMTVADLFAACEIEQPRMTGFDPIKGRFKLESWLNSVRNQLDPVYSEAHLFVNKIAAIQEKSKL</sequence>
<gene>
    <name evidence="7" type="ORF">HHI36_014696</name>
</gene>
<comment type="subcellular location">
    <subcellularLocation>
        <location evidence="1">Cytoplasm</location>
    </subcellularLocation>
</comment>
<dbReference type="Pfam" id="PF02798">
    <property type="entry name" value="GST_N"/>
    <property type="match status" value="1"/>
</dbReference>
<dbReference type="Gene3D" id="3.40.30.10">
    <property type="entry name" value="Glutaredoxin"/>
    <property type="match status" value="1"/>
</dbReference>
<evidence type="ECO:0000313" key="8">
    <source>
        <dbReference type="Proteomes" id="UP001516400"/>
    </source>
</evidence>
<reference evidence="7 8" key="1">
    <citation type="journal article" date="2021" name="BMC Biol.">
        <title>Horizontally acquired antibacterial genes associated with adaptive radiation of ladybird beetles.</title>
        <authorList>
            <person name="Li H.S."/>
            <person name="Tang X.F."/>
            <person name="Huang Y.H."/>
            <person name="Xu Z.Y."/>
            <person name="Chen M.L."/>
            <person name="Du X.Y."/>
            <person name="Qiu B.Y."/>
            <person name="Chen P.T."/>
            <person name="Zhang W."/>
            <person name="Slipinski A."/>
            <person name="Escalona H.E."/>
            <person name="Waterhouse R.M."/>
            <person name="Zwick A."/>
            <person name="Pang H."/>
        </authorList>
    </citation>
    <scope>NUCLEOTIDE SEQUENCE [LARGE SCALE GENOMIC DNA]</scope>
    <source>
        <strain evidence="7">SYSU2018</strain>
    </source>
</reference>
<comment type="similarity">
    <text evidence="4">Belongs to the GST superfamily.</text>
</comment>
<dbReference type="InterPro" id="IPR004045">
    <property type="entry name" value="Glutathione_S-Trfase_N"/>
</dbReference>
<dbReference type="FunFam" id="1.20.1050.10:FF:000039">
    <property type="entry name" value="Glutathione S-transferase theta-1"/>
    <property type="match status" value="1"/>
</dbReference>
<evidence type="ECO:0000256" key="2">
    <source>
        <dbReference type="ARBA" id="ARBA00022490"/>
    </source>
</evidence>
<keyword evidence="3" id="KW-0808">Transferase</keyword>
<proteinExistence type="inferred from homology"/>
<feature type="domain" description="GST N-terminal" evidence="5">
    <location>
        <begin position="1"/>
        <end position="53"/>
    </location>
</feature>
<dbReference type="InterPro" id="IPR051369">
    <property type="entry name" value="GST_Theta"/>
</dbReference>
<evidence type="ECO:0000256" key="4">
    <source>
        <dbReference type="RuleBase" id="RU003494"/>
    </source>
</evidence>
<comment type="caution">
    <text evidence="7">The sequence shown here is derived from an EMBL/GenBank/DDBJ whole genome shotgun (WGS) entry which is preliminary data.</text>
</comment>
<dbReference type="InterPro" id="IPR036249">
    <property type="entry name" value="Thioredoxin-like_sf"/>
</dbReference>
<feature type="domain" description="GST C-terminal" evidence="6">
    <location>
        <begin position="59"/>
        <end position="194"/>
    </location>
</feature>
<evidence type="ECO:0000259" key="5">
    <source>
        <dbReference type="PROSITE" id="PS50404"/>
    </source>
</evidence>
<dbReference type="PROSITE" id="PS50405">
    <property type="entry name" value="GST_CTER"/>
    <property type="match status" value="1"/>
</dbReference>
<name>A0ABD2N3U8_9CUCU</name>
<dbReference type="Proteomes" id="UP001516400">
    <property type="component" value="Unassembled WGS sequence"/>
</dbReference>
<dbReference type="SUPFAM" id="SSF52833">
    <property type="entry name" value="Thioredoxin-like"/>
    <property type="match status" value="1"/>
</dbReference>
<dbReference type="InterPro" id="IPR010987">
    <property type="entry name" value="Glutathione-S-Trfase_C-like"/>
</dbReference>
<dbReference type="InterPro" id="IPR036282">
    <property type="entry name" value="Glutathione-S-Trfase_C_sf"/>
</dbReference>
<evidence type="ECO:0000313" key="7">
    <source>
        <dbReference type="EMBL" id="KAL3273242.1"/>
    </source>
</evidence>
<dbReference type="SUPFAM" id="SSF47616">
    <property type="entry name" value="GST C-terminal domain-like"/>
    <property type="match status" value="1"/>
</dbReference>
<dbReference type="AlphaFoldDB" id="A0ABD2N3U8"/>
<dbReference type="PROSITE" id="PS50404">
    <property type="entry name" value="GST_NTER"/>
    <property type="match status" value="1"/>
</dbReference>